<dbReference type="Pfam" id="PF00069">
    <property type="entry name" value="Pkinase"/>
    <property type="match status" value="1"/>
</dbReference>
<dbReference type="InterPro" id="IPR008271">
    <property type="entry name" value="Ser/Thr_kinase_AS"/>
</dbReference>
<evidence type="ECO:0000256" key="2">
    <source>
        <dbReference type="ARBA" id="ARBA00022741"/>
    </source>
</evidence>
<evidence type="ECO:0000259" key="7">
    <source>
        <dbReference type="PROSITE" id="PS50011"/>
    </source>
</evidence>
<feature type="region of interest" description="Disordered" evidence="6">
    <location>
        <begin position="143"/>
        <end position="175"/>
    </location>
</feature>
<dbReference type="GO" id="GO:0004674">
    <property type="term" value="F:protein serine/threonine kinase activity"/>
    <property type="evidence" value="ECO:0007669"/>
    <property type="project" value="TreeGrafter"/>
</dbReference>
<dbReference type="PANTHER" id="PTHR44329">
    <property type="entry name" value="SERINE/THREONINE-PROTEIN KINASE TNNI3K-RELATED"/>
    <property type="match status" value="1"/>
</dbReference>
<dbReference type="PROSITE" id="PS00107">
    <property type="entry name" value="PROTEIN_KINASE_ATP"/>
    <property type="match status" value="1"/>
</dbReference>
<feature type="compositionally biased region" description="Basic and acidic residues" evidence="6">
    <location>
        <begin position="328"/>
        <end position="337"/>
    </location>
</feature>
<dbReference type="InterPro" id="IPR051681">
    <property type="entry name" value="Ser/Thr_Kinases-Pseudokinases"/>
</dbReference>
<accession>A0A150GDS1</accession>
<comment type="caution">
    <text evidence="8">The sequence shown here is derived from an EMBL/GenBank/DDBJ whole genome shotgun (WGS) entry which is preliminary data.</text>
</comment>
<evidence type="ECO:0000313" key="9">
    <source>
        <dbReference type="Proteomes" id="UP000075714"/>
    </source>
</evidence>
<reference evidence="9" key="1">
    <citation type="journal article" date="2016" name="Nat. Commun.">
        <title>The Gonium pectorale genome demonstrates co-option of cell cycle regulation during the evolution of multicellularity.</title>
        <authorList>
            <person name="Hanschen E.R."/>
            <person name="Marriage T.N."/>
            <person name="Ferris P.J."/>
            <person name="Hamaji T."/>
            <person name="Toyoda A."/>
            <person name="Fujiyama A."/>
            <person name="Neme R."/>
            <person name="Noguchi H."/>
            <person name="Minakuchi Y."/>
            <person name="Suzuki M."/>
            <person name="Kawai-Toyooka H."/>
            <person name="Smith D.R."/>
            <person name="Sparks H."/>
            <person name="Anderson J."/>
            <person name="Bakaric R."/>
            <person name="Luria V."/>
            <person name="Karger A."/>
            <person name="Kirschner M.W."/>
            <person name="Durand P.M."/>
            <person name="Michod R.E."/>
            <person name="Nozaki H."/>
            <person name="Olson B.J."/>
        </authorList>
    </citation>
    <scope>NUCLEOTIDE SEQUENCE [LARGE SCALE GENOMIC DNA]</scope>
    <source>
        <strain evidence="9">NIES-2863</strain>
    </source>
</reference>
<dbReference type="SMART" id="SM00220">
    <property type="entry name" value="S_TKc"/>
    <property type="match status" value="1"/>
</dbReference>
<keyword evidence="1" id="KW-0808">Transferase</keyword>
<feature type="compositionally biased region" description="Basic and acidic residues" evidence="6">
    <location>
        <begin position="297"/>
        <end position="310"/>
    </location>
</feature>
<dbReference type="PROSITE" id="PS50011">
    <property type="entry name" value="PROTEIN_KINASE_DOM"/>
    <property type="match status" value="1"/>
</dbReference>
<dbReference type="SUPFAM" id="SSF56112">
    <property type="entry name" value="Protein kinase-like (PK-like)"/>
    <property type="match status" value="1"/>
</dbReference>
<dbReference type="InterPro" id="IPR000719">
    <property type="entry name" value="Prot_kinase_dom"/>
</dbReference>
<keyword evidence="2 5" id="KW-0547">Nucleotide-binding</keyword>
<dbReference type="STRING" id="33097.A0A150GDS1"/>
<keyword evidence="3" id="KW-0418">Kinase</keyword>
<keyword evidence="4 5" id="KW-0067">ATP-binding</keyword>
<evidence type="ECO:0000256" key="6">
    <source>
        <dbReference type="SAM" id="MobiDB-lite"/>
    </source>
</evidence>
<keyword evidence="9" id="KW-1185">Reference proteome</keyword>
<proteinExistence type="predicted"/>
<evidence type="ECO:0000313" key="8">
    <source>
        <dbReference type="EMBL" id="KXZ47979.1"/>
    </source>
</evidence>
<name>A0A150GDS1_GONPE</name>
<evidence type="ECO:0000256" key="5">
    <source>
        <dbReference type="PROSITE-ProRule" id="PRU10141"/>
    </source>
</evidence>
<dbReference type="OrthoDB" id="1918485at2759"/>
<evidence type="ECO:0000256" key="4">
    <source>
        <dbReference type="ARBA" id="ARBA00022840"/>
    </source>
</evidence>
<sequence length="515" mass="52961">MVKFTAAWSDFNIAPQLALMASSVPGQVATLEIIDCLGTLGTQRFAVGLPQPGCVNTSSSLLLSGSEAASVVPLERRCWQQLGFLEDIAVLAFDLDANQKQVYKGYGGHAVNSTYVCAEEVSYACVEELGTLGCMVATAKRDSAELSPPGGSSLGSSGGPSRRQPDAPPPAPGRGVALGGGGAVFGASPAVPRPAPSASASAYAAVISSLTPPRADVPLDVRPGPAGEVTLLPTVLGKGGFGRVVEGLYQGEIVAVKLILDLSLDTWGLPAHAATATAKLAQGAKTGGRLASDDEDAAKRNLEDTGKEKDEDTDEGKDNQAGAGGPHACDKDRRAAEDQGGGGGAGGGRPDAEAGRAGAMGTVVAQLPAALTQEVAVLSRCHHPNIVTLLAACLTPPRLCLVMERCETSLDKLLYGRPGQLLPMEQVLSIALDVARGLEYLHPTVVHRDLKPANVLVNHPGGPNMVAKVADFGLSRLRDTVVVATANPEVGTPEFMAPELYAVPNNIVTNKVDGE</sequence>
<dbReference type="AlphaFoldDB" id="A0A150GDS1"/>
<evidence type="ECO:0000256" key="1">
    <source>
        <dbReference type="ARBA" id="ARBA00022679"/>
    </source>
</evidence>
<dbReference type="PROSITE" id="PS00108">
    <property type="entry name" value="PROTEIN_KINASE_ST"/>
    <property type="match status" value="1"/>
</dbReference>
<organism evidence="8 9">
    <name type="scientific">Gonium pectorale</name>
    <name type="common">Green alga</name>
    <dbReference type="NCBI Taxonomy" id="33097"/>
    <lineage>
        <taxon>Eukaryota</taxon>
        <taxon>Viridiplantae</taxon>
        <taxon>Chlorophyta</taxon>
        <taxon>core chlorophytes</taxon>
        <taxon>Chlorophyceae</taxon>
        <taxon>CS clade</taxon>
        <taxon>Chlamydomonadales</taxon>
        <taxon>Volvocaceae</taxon>
        <taxon>Gonium</taxon>
    </lineage>
</organism>
<feature type="binding site" evidence="5">
    <location>
        <position position="257"/>
    </location>
    <ligand>
        <name>ATP</name>
        <dbReference type="ChEBI" id="CHEBI:30616"/>
    </ligand>
</feature>
<feature type="compositionally biased region" description="Gly residues" evidence="6">
    <location>
        <begin position="339"/>
        <end position="349"/>
    </location>
</feature>
<dbReference type="Gene3D" id="1.10.510.10">
    <property type="entry name" value="Transferase(Phosphotransferase) domain 1"/>
    <property type="match status" value="1"/>
</dbReference>
<evidence type="ECO:0000256" key="3">
    <source>
        <dbReference type="ARBA" id="ARBA00022777"/>
    </source>
</evidence>
<protein>
    <recommendedName>
        <fullName evidence="7">Protein kinase domain-containing protein</fullName>
    </recommendedName>
</protein>
<gene>
    <name evidence="8" type="ORF">GPECTOR_31g341</name>
</gene>
<feature type="domain" description="Protein kinase" evidence="7">
    <location>
        <begin position="230"/>
        <end position="515"/>
    </location>
</feature>
<dbReference type="InterPro" id="IPR011009">
    <property type="entry name" value="Kinase-like_dom_sf"/>
</dbReference>
<dbReference type="InterPro" id="IPR017441">
    <property type="entry name" value="Protein_kinase_ATP_BS"/>
</dbReference>
<dbReference type="GO" id="GO:0005524">
    <property type="term" value="F:ATP binding"/>
    <property type="evidence" value="ECO:0007669"/>
    <property type="project" value="UniProtKB-UniRule"/>
</dbReference>
<dbReference type="Proteomes" id="UP000075714">
    <property type="component" value="Unassembled WGS sequence"/>
</dbReference>
<dbReference type="PANTHER" id="PTHR44329:SF214">
    <property type="entry name" value="PROTEIN KINASE DOMAIN-CONTAINING PROTEIN"/>
    <property type="match status" value="1"/>
</dbReference>
<feature type="region of interest" description="Disordered" evidence="6">
    <location>
        <begin position="281"/>
        <end position="354"/>
    </location>
</feature>
<dbReference type="EMBL" id="LSYV01000032">
    <property type="protein sequence ID" value="KXZ47979.1"/>
    <property type="molecule type" value="Genomic_DNA"/>
</dbReference>